<dbReference type="OrthoDB" id="3775616at2759"/>
<dbReference type="EMBL" id="JAPEUV010000143">
    <property type="protein sequence ID" value="KAJ4331611.1"/>
    <property type="molecule type" value="Genomic_DNA"/>
</dbReference>
<comment type="caution">
    <text evidence="1">The sequence shown here is derived from an EMBL/GenBank/DDBJ whole genome shotgun (WGS) entry which is preliminary data.</text>
</comment>
<evidence type="ECO:0000313" key="2">
    <source>
        <dbReference type="Proteomes" id="UP001140562"/>
    </source>
</evidence>
<accession>A0A9W9BW22</accession>
<sequence>MSLRKKARQATSIASKKAVMAGIAPVTELTSASRVRPTKTAAAEACPLVQVLRQYGLLESMVASLKPRDLLALALSCKATYSALFPRPGSLDNLLGRMPCCGTGIEMRKRMHQKSTFYYAYQCTEFAQCRTASGRQLIDEQPCATCKLTTCDECRIHCVYQSIYEAPEDPEDLPNFSGFVLLNPLECAILSPHHLYSENEKADLPRWQDRALNAAVEPYHDQGFLDMPLEIDQPGTPEKISDVLDVDLGLNSLMTWSGSSQFGFPSPVLRTLCNVVEKRKLCLCESCFREASKGYEALKPELPKLSWLNPNLRQEAFKECHCTLRSHILDRWQCVNCYENEESTIKGVQKMAPDRASCRCGLDAERMVCMWCWGEIIEGTSNFSAPGDEP</sequence>
<keyword evidence="2" id="KW-1185">Reference proteome</keyword>
<protein>
    <submittedName>
        <fullName evidence="1">Uncharacterized protein</fullName>
    </submittedName>
</protein>
<evidence type="ECO:0000313" key="1">
    <source>
        <dbReference type="EMBL" id="KAJ4331611.1"/>
    </source>
</evidence>
<proteinExistence type="predicted"/>
<dbReference type="Proteomes" id="UP001140562">
    <property type="component" value="Unassembled WGS sequence"/>
</dbReference>
<organism evidence="1 2">
    <name type="scientific">Didymella glomerata</name>
    <dbReference type="NCBI Taxonomy" id="749621"/>
    <lineage>
        <taxon>Eukaryota</taxon>
        <taxon>Fungi</taxon>
        <taxon>Dikarya</taxon>
        <taxon>Ascomycota</taxon>
        <taxon>Pezizomycotina</taxon>
        <taxon>Dothideomycetes</taxon>
        <taxon>Pleosporomycetidae</taxon>
        <taxon>Pleosporales</taxon>
        <taxon>Pleosporineae</taxon>
        <taxon>Didymellaceae</taxon>
        <taxon>Didymella</taxon>
    </lineage>
</organism>
<name>A0A9W9BW22_9PLEO</name>
<dbReference type="AlphaFoldDB" id="A0A9W9BW22"/>
<gene>
    <name evidence="1" type="ORF">N0V87_009009</name>
</gene>
<reference evidence="1" key="1">
    <citation type="submission" date="2022-10" db="EMBL/GenBank/DDBJ databases">
        <title>Tapping the CABI collections for fungal endophytes: first genome assemblies for Collariella, Neodidymelliopsis, Ascochyta clinopodiicola, Didymella pomorum, Didymosphaeria variabile, Neocosmospora piperis and Neocucurbitaria cava.</title>
        <authorList>
            <person name="Hill R."/>
        </authorList>
    </citation>
    <scope>NUCLEOTIDE SEQUENCE</scope>
    <source>
        <strain evidence="1">IMI 360193</strain>
    </source>
</reference>